<feature type="non-terminal residue" evidence="1">
    <location>
        <position position="127"/>
    </location>
</feature>
<evidence type="ECO:0000313" key="2">
    <source>
        <dbReference type="Proteomes" id="UP000747399"/>
    </source>
</evidence>
<protein>
    <submittedName>
        <fullName evidence="1">Uncharacterized protein</fullName>
    </submittedName>
</protein>
<comment type="caution">
    <text evidence="1">The sequence shown here is derived from an EMBL/GenBank/DDBJ whole genome shotgun (WGS) entry which is preliminary data.</text>
</comment>
<dbReference type="EMBL" id="BNCO01000004">
    <property type="protein sequence ID" value="GIL47456.1"/>
    <property type="molecule type" value="Genomic_DNA"/>
</dbReference>
<proteinExistence type="predicted"/>
<reference evidence="1" key="1">
    <citation type="journal article" date="2021" name="Proc. Natl. Acad. Sci. U.S.A.">
        <title>Three genomes in the algal genus Volvox reveal the fate of a haploid sex-determining region after a transition to homothallism.</title>
        <authorList>
            <person name="Yamamoto K."/>
            <person name="Hamaji T."/>
            <person name="Kawai-Toyooka H."/>
            <person name="Matsuzaki R."/>
            <person name="Takahashi F."/>
            <person name="Nishimura Y."/>
            <person name="Kawachi M."/>
            <person name="Noguchi H."/>
            <person name="Minakuchi Y."/>
            <person name="Umen J.G."/>
            <person name="Toyoda A."/>
            <person name="Nozaki H."/>
        </authorList>
    </citation>
    <scope>NUCLEOTIDE SEQUENCE</scope>
    <source>
        <strain evidence="1">NIES-3780</strain>
    </source>
</reference>
<sequence length="127" mass="11828">APKPTSVAAATTATGRAAVAARPAAGTADGSGVIGLGTAAVLPVEISTAAMSRMTAAAIGLIACKPGLDGGDGINCLSYATGLIVAAIEAVASACVLTVDSGRAVASVSIALATPARSARGIAAGPV</sequence>
<accession>A0A8J4EUQ7</accession>
<feature type="non-terminal residue" evidence="1">
    <location>
        <position position="1"/>
    </location>
</feature>
<keyword evidence="2" id="KW-1185">Reference proteome</keyword>
<name>A0A8J4EUQ7_9CHLO</name>
<dbReference type="Proteomes" id="UP000747399">
    <property type="component" value="Unassembled WGS sequence"/>
</dbReference>
<dbReference type="AlphaFoldDB" id="A0A8J4EUQ7"/>
<gene>
    <name evidence="1" type="ORF">Vafri_4279</name>
</gene>
<evidence type="ECO:0000313" key="1">
    <source>
        <dbReference type="EMBL" id="GIL47456.1"/>
    </source>
</evidence>
<organism evidence="1 2">
    <name type="scientific">Volvox africanus</name>
    <dbReference type="NCBI Taxonomy" id="51714"/>
    <lineage>
        <taxon>Eukaryota</taxon>
        <taxon>Viridiplantae</taxon>
        <taxon>Chlorophyta</taxon>
        <taxon>core chlorophytes</taxon>
        <taxon>Chlorophyceae</taxon>
        <taxon>CS clade</taxon>
        <taxon>Chlamydomonadales</taxon>
        <taxon>Volvocaceae</taxon>
        <taxon>Volvox</taxon>
    </lineage>
</organism>